<evidence type="ECO:0000313" key="1">
    <source>
        <dbReference type="EMBL" id="KAL3954052.1"/>
    </source>
</evidence>
<accession>A0ACC4DCI0</accession>
<comment type="caution">
    <text evidence="1">The sequence shown here is derived from an EMBL/GenBank/DDBJ whole genome shotgun (WGS) entry which is preliminary data.</text>
</comment>
<name>A0ACC4DCI0_PURLI</name>
<dbReference type="Proteomes" id="UP001638806">
    <property type="component" value="Unassembled WGS sequence"/>
</dbReference>
<proteinExistence type="predicted"/>
<organism evidence="1 2">
    <name type="scientific">Purpureocillium lilacinum</name>
    <name type="common">Paecilomyces lilacinus</name>
    <dbReference type="NCBI Taxonomy" id="33203"/>
    <lineage>
        <taxon>Eukaryota</taxon>
        <taxon>Fungi</taxon>
        <taxon>Dikarya</taxon>
        <taxon>Ascomycota</taxon>
        <taxon>Pezizomycotina</taxon>
        <taxon>Sordariomycetes</taxon>
        <taxon>Hypocreomycetidae</taxon>
        <taxon>Hypocreales</taxon>
        <taxon>Ophiocordycipitaceae</taxon>
        <taxon>Purpureocillium</taxon>
    </lineage>
</organism>
<keyword evidence="2" id="KW-1185">Reference proteome</keyword>
<gene>
    <name evidence="1" type="ORF">ACCO45_012008</name>
</gene>
<reference evidence="1" key="1">
    <citation type="submission" date="2024-12" db="EMBL/GenBank/DDBJ databases">
        <title>Comparative genomics and development of molecular markers within Purpureocillium lilacinum and among Purpureocillium species.</title>
        <authorList>
            <person name="Yeh Z.-Y."/>
            <person name="Ni N.-T."/>
            <person name="Lo P.-H."/>
            <person name="Mushyakhwo K."/>
            <person name="Lin C.-F."/>
            <person name="Nai Y.-S."/>
        </authorList>
    </citation>
    <scope>NUCLEOTIDE SEQUENCE</scope>
    <source>
        <strain evidence="1">NCHU-NPUST-175</strain>
    </source>
</reference>
<evidence type="ECO:0000313" key="2">
    <source>
        <dbReference type="Proteomes" id="UP001638806"/>
    </source>
</evidence>
<dbReference type="EMBL" id="JBGNUJ010000011">
    <property type="protein sequence ID" value="KAL3954052.1"/>
    <property type="molecule type" value="Genomic_DNA"/>
</dbReference>
<protein>
    <submittedName>
        <fullName evidence="1">Uncharacterized protein</fullName>
    </submittedName>
</protein>
<sequence length="84" mass="9405">MKRREYRSLLPAEDNSDQQFFQTSPLSKKPRNLRIACDACRVKKVAHASTGKTNIIRVAKSTPCNKSVTTSRRSSVITSSYSIS</sequence>